<accession>A0A0V0YMR7</accession>
<proteinExistence type="predicted"/>
<comment type="caution">
    <text evidence="1">The sequence shown here is derived from an EMBL/GenBank/DDBJ whole genome shotgun (WGS) entry which is preliminary data.</text>
</comment>
<evidence type="ECO:0000313" key="1">
    <source>
        <dbReference type="EMBL" id="KRY01657.1"/>
    </source>
</evidence>
<reference evidence="1 2" key="1">
    <citation type="submission" date="2015-01" db="EMBL/GenBank/DDBJ databases">
        <title>Evolution of Trichinella species and genotypes.</title>
        <authorList>
            <person name="Korhonen P.K."/>
            <person name="Edoardo P."/>
            <person name="Giuseppe L.R."/>
            <person name="Gasser R.B."/>
        </authorList>
    </citation>
    <scope>NUCLEOTIDE SEQUENCE [LARGE SCALE GENOMIC DNA]</scope>
    <source>
        <strain evidence="1">ISS141</strain>
    </source>
</reference>
<dbReference type="EMBL" id="JYDU01000002">
    <property type="protein sequence ID" value="KRY01657.1"/>
    <property type="molecule type" value="Genomic_DNA"/>
</dbReference>
<gene>
    <name evidence="1" type="ORF">T4E_9302</name>
</gene>
<protein>
    <submittedName>
        <fullName evidence="1">Uncharacterized protein</fullName>
    </submittedName>
</protein>
<name>A0A0V0YMR7_TRIPS</name>
<organism evidence="1 2">
    <name type="scientific">Trichinella pseudospiralis</name>
    <name type="common">Parasitic roundworm</name>
    <dbReference type="NCBI Taxonomy" id="6337"/>
    <lineage>
        <taxon>Eukaryota</taxon>
        <taxon>Metazoa</taxon>
        <taxon>Ecdysozoa</taxon>
        <taxon>Nematoda</taxon>
        <taxon>Enoplea</taxon>
        <taxon>Dorylaimia</taxon>
        <taxon>Trichinellida</taxon>
        <taxon>Trichinellidae</taxon>
        <taxon>Trichinella</taxon>
    </lineage>
</organism>
<evidence type="ECO:0000313" key="2">
    <source>
        <dbReference type="Proteomes" id="UP000054815"/>
    </source>
</evidence>
<sequence>MLQKALRLHHFIRGSWSRDAESATPMTVHRRTLEMDIRLTEIVGLTLPSSIKASPKQASKKKREH</sequence>
<dbReference type="Proteomes" id="UP000054815">
    <property type="component" value="Unassembled WGS sequence"/>
</dbReference>
<dbReference type="AlphaFoldDB" id="A0A0V0YMR7"/>